<gene>
    <name evidence="1" type="ORF">JJL56_01620</name>
</gene>
<organism evidence="1 2">
    <name type="scientific">Azospirillum aestuarii</name>
    <dbReference type="NCBI Taxonomy" id="2802052"/>
    <lineage>
        <taxon>Bacteria</taxon>
        <taxon>Pseudomonadati</taxon>
        <taxon>Pseudomonadota</taxon>
        <taxon>Alphaproteobacteria</taxon>
        <taxon>Rhodospirillales</taxon>
        <taxon>Azospirillaceae</taxon>
        <taxon>Azospirillum</taxon>
    </lineage>
</organism>
<sequence>MEACTALYVVLWTIEKFDEEDWFVITPEGEILMECNFPYEHDDGEIYCLAEDVEWIPEHERISIAAQLGNIAPPLPSHIEFWDGEGL</sequence>
<reference evidence="1 2" key="1">
    <citation type="submission" date="2021-01" db="EMBL/GenBank/DDBJ databases">
        <title>Azospirillum sp. YIM DDC1 draft genome.</title>
        <authorList>
            <person name="Wang Y.-X."/>
        </authorList>
    </citation>
    <scope>NUCLEOTIDE SEQUENCE [LARGE SCALE GENOMIC DNA]</scope>
    <source>
        <strain evidence="1 2">YIM DDC1</strain>
    </source>
</reference>
<evidence type="ECO:0000313" key="2">
    <source>
        <dbReference type="Proteomes" id="UP000654452"/>
    </source>
</evidence>
<protein>
    <submittedName>
        <fullName evidence="1">Uncharacterized protein</fullName>
    </submittedName>
</protein>
<comment type="caution">
    <text evidence="1">The sequence shown here is derived from an EMBL/GenBank/DDBJ whole genome shotgun (WGS) entry which is preliminary data.</text>
</comment>
<proteinExistence type="predicted"/>
<accession>A0ABS1HSB0</accession>
<name>A0ABS1HSB0_9PROT</name>
<dbReference type="Proteomes" id="UP000654452">
    <property type="component" value="Unassembled WGS sequence"/>
</dbReference>
<dbReference type="RefSeq" id="WP_200483925.1">
    <property type="nucleotide sequence ID" value="NZ_JAEPIV010000001.1"/>
</dbReference>
<keyword evidence="2" id="KW-1185">Reference proteome</keyword>
<dbReference type="EMBL" id="JAEPIV010000001">
    <property type="protein sequence ID" value="MBK4717559.1"/>
    <property type="molecule type" value="Genomic_DNA"/>
</dbReference>
<evidence type="ECO:0000313" key="1">
    <source>
        <dbReference type="EMBL" id="MBK4717559.1"/>
    </source>
</evidence>